<evidence type="ECO:0000313" key="2">
    <source>
        <dbReference type="Proteomes" id="UP000289738"/>
    </source>
</evidence>
<dbReference type="Proteomes" id="UP000289738">
    <property type="component" value="Chromosome A02"/>
</dbReference>
<reference evidence="1 2" key="1">
    <citation type="submission" date="2019-01" db="EMBL/GenBank/DDBJ databases">
        <title>Sequencing of cultivated peanut Arachis hypogaea provides insights into genome evolution and oil improvement.</title>
        <authorList>
            <person name="Chen X."/>
        </authorList>
    </citation>
    <scope>NUCLEOTIDE SEQUENCE [LARGE SCALE GENOMIC DNA]</scope>
    <source>
        <strain evidence="2">cv. Fuhuasheng</strain>
        <tissue evidence="1">Leaves</tissue>
    </source>
</reference>
<gene>
    <name evidence="1" type="ORF">Ahy_A02g008266</name>
</gene>
<comment type="caution">
    <text evidence="1">The sequence shown here is derived from an EMBL/GenBank/DDBJ whole genome shotgun (WGS) entry which is preliminary data.</text>
</comment>
<name>A0A445EE15_ARAHY</name>
<proteinExistence type="predicted"/>
<sequence length="76" mass="9113">MPKLIWKEDVSKWLPRKQGVAIERMTNMPIREIIYATYRDTCFALELLQDDRDFVDVIKKVRSWALGSYITSRKDY</sequence>
<accession>A0A445EE15</accession>
<organism evidence="1 2">
    <name type="scientific">Arachis hypogaea</name>
    <name type="common">Peanut</name>
    <dbReference type="NCBI Taxonomy" id="3818"/>
    <lineage>
        <taxon>Eukaryota</taxon>
        <taxon>Viridiplantae</taxon>
        <taxon>Streptophyta</taxon>
        <taxon>Embryophyta</taxon>
        <taxon>Tracheophyta</taxon>
        <taxon>Spermatophyta</taxon>
        <taxon>Magnoliopsida</taxon>
        <taxon>eudicotyledons</taxon>
        <taxon>Gunneridae</taxon>
        <taxon>Pentapetalae</taxon>
        <taxon>rosids</taxon>
        <taxon>fabids</taxon>
        <taxon>Fabales</taxon>
        <taxon>Fabaceae</taxon>
        <taxon>Papilionoideae</taxon>
        <taxon>50 kb inversion clade</taxon>
        <taxon>dalbergioids sensu lato</taxon>
        <taxon>Dalbergieae</taxon>
        <taxon>Pterocarpus clade</taxon>
        <taxon>Arachis</taxon>
    </lineage>
</organism>
<dbReference type="EMBL" id="SDMP01000002">
    <property type="protein sequence ID" value="RYR73764.1"/>
    <property type="molecule type" value="Genomic_DNA"/>
</dbReference>
<protein>
    <submittedName>
        <fullName evidence="1">Uncharacterized protein</fullName>
    </submittedName>
</protein>
<evidence type="ECO:0000313" key="1">
    <source>
        <dbReference type="EMBL" id="RYR73764.1"/>
    </source>
</evidence>
<dbReference type="AlphaFoldDB" id="A0A445EE15"/>
<keyword evidence="2" id="KW-1185">Reference proteome</keyword>